<sequence>MDNGPREREMANSIKQIVKYTSRRKGRLAGLYLGQNNSGITEAPTINLAPKPTTLSSKSSLTVTEDVDRQKASAEYSSAQPAQSASAGITTDLKPDNSNNFIDTSSVTGNEANLLMHFLDNVFPLQYPMYKPDVAEGGRGWLLSLLLKTKPLYHASIGLSAYHRGVVLREKSRGGCTKPSIAEQEGHLAICLSEFQDAIRSAQISIDKISTCPENGLGIMACSVQLVFFELFGVHKSSWEIHLRAATEVFAQGYRNHGAELGLLVNNETTFNKLPVACESRDSEQSLIFPFLFGVVIWLDIVSCVNTGKSPHLLDLHPLAFDSKAQIRLEKIMGCKNWVMTELGRISQLHSSKRDEIQGGIFDAHSFENQAEHIRQTIRRGLNEQFLTELRITNSDSTSPTKPKISPQEIITRIFSRAAYVYLELVVGGFKRIEENPDLRNIITEPMMMLPTLPRGDIFRAIRHILFATIEGSLHASSEYHFASP</sequence>
<dbReference type="GO" id="GO:0000976">
    <property type="term" value="F:transcription cis-regulatory region binding"/>
    <property type="evidence" value="ECO:0007669"/>
    <property type="project" value="TreeGrafter"/>
</dbReference>
<dbReference type="VEuPathDB" id="FungiDB:MFRU_020g00670"/>
<dbReference type="GO" id="GO:0005634">
    <property type="term" value="C:nucleus"/>
    <property type="evidence" value="ECO:0007669"/>
    <property type="project" value="UniProtKB-SubCell"/>
</dbReference>
<dbReference type="PANTHER" id="PTHR37534">
    <property type="entry name" value="TRANSCRIPTIONAL ACTIVATOR PROTEIN UGA3"/>
    <property type="match status" value="1"/>
</dbReference>
<gene>
    <name evidence="4" type="ORF">EYC84_004801</name>
</gene>
<evidence type="ECO:0000313" key="5">
    <source>
        <dbReference type="Proteomes" id="UP000322873"/>
    </source>
</evidence>
<dbReference type="Pfam" id="PF11951">
    <property type="entry name" value="Fungal_trans_2"/>
    <property type="match status" value="1"/>
</dbReference>
<feature type="compositionally biased region" description="Low complexity" evidence="3">
    <location>
        <begin position="50"/>
        <end position="64"/>
    </location>
</feature>
<dbReference type="GO" id="GO:0045944">
    <property type="term" value="P:positive regulation of transcription by RNA polymerase II"/>
    <property type="evidence" value="ECO:0007669"/>
    <property type="project" value="TreeGrafter"/>
</dbReference>
<dbReference type="PANTHER" id="PTHR37534:SF26">
    <property type="entry name" value="TRANSCRIPTION FACTOR, PUTATIVE-RELATED"/>
    <property type="match status" value="1"/>
</dbReference>
<feature type="compositionally biased region" description="Low complexity" evidence="3">
    <location>
        <begin position="73"/>
        <end position="87"/>
    </location>
</feature>
<evidence type="ECO:0008006" key="6">
    <source>
        <dbReference type="Google" id="ProtNLM"/>
    </source>
</evidence>
<keyword evidence="5" id="KW-1185">Reference proteome</keyword>
<evidence type="ECO:0000256" key="1">
    <source>
        <dbReference type="ARBA" id="ARBA00004123"/>
    </source>
</evidence>
<evidence type="ECO:0000256" key="3">
    <source>
        <dbReference type="SAM" id="MobiDB-lite"/>
    </source>
</evidence>
<comment type="caution">
    <text evidence="4">The sequence shown here is derived from an EMBL/GenBank/DDBJ whole genome shotgun (WGS) entry which is preliminary data.</text>
</comment>
<organism evidence="4 5">
    <name type="scientific">Monilinia fructicola</name>
    <name type="common">Brown rot fungus</name>
    <name type="synonym">Ciboria fructicola</name>
    <dbReference type="NCBI Taxonomy" id="38448"/>
    <lineage>
        <taxon>Eukaryota</taxon>
        <taxon>Fungi</taxon>
        <taxon>Dikarya</taxon>
        <taxon>Ascomycota</taxon>
        <taxon>Pezizomycotina</taxon>
        <taxon>Leotiomycetes</taxon>
        <taxon>Helotiales</taxon>
        <taxon>Sclerotiniaceae</taxon>
        <taxon>Monilinia</taxon>
    </lineage>
</organism>
<dbReference type="GO" id="GO:0003700">
    <property type="term" value="F:DNA-binding transcription factor activity"/>
    <property type="evidence" value="ECO:0007669"/>
    <property type="project" value="TreeGrafter"/>
</dbReference>
<keyword evidence="2" id="KW-0539">Nucleus</keyword>
<feature type="region of interest" description="Disordered" evidence="3">
    <location>
        <begin position="44"/>
        <end position="95"/>
    </location>
</feature>
<evidence type="ECO:0000313" key="4">
    <source>
        <dbReference type="EMBL" id="KAA8575685.1"/>
    </source>
</evidence>
<dbReference type="EMBL" id="VICG01000002">
    <property type="protein sequence ID" value="KAA8575685.1"/>
    <property type="molecule type" value="Genomic_DNA"/>
</dbReference>
<reference evidence="4 5" key="1">
    <citation type="submission" date="2019-06" db="EMBL/GenBank/DDBJ databases">
        <title>Genome Sequence of the Brown Rot Fungal Pathogen Monilinia fructicola.</title>
        <authorList>
            <person name="De Miccolis Angelini R.M."/>
            <person name="Landi L."/>
            <person name="Abate D."/>
            <person name="Pollastro S."/>
            <person name="Romanazzi G."/>
            <person name="Faretra F."/>
        </authorList>
    </citation>
    <scope>NUCLEOTIDE SEQUENCE [LARGE SCALE GENOMIC DNA]</scope>
    <source>
        <strain evidence="4 5">Mfrc123</strain>
    </source>
</reference>
<evidence type="ECO:0000256" key="2">
    <source>
        <dbReference type="ARBA" id="ARBA00023242"/>
    </source>
</evidence>
<comment type="subcellular location">
    <subcellularLocation>
        <location evidence="1">Nucleus</location>
    </subcellularLocation>
</comment>
<protein>
    <recommendedName>
        <fullName evidence="6">Transcription factor domain-containing protein</fullName>
    </recommendedName>
</protein>
<dbReference type="InterPro" id="IPR021858">
    <property type="entry name" value="Fun_TF"/>
</dbReference>
<dbReference type="AlphaFoldDB" id="A0A5M9K9W1"/>
<proteinExistence type="predicted"/>
<accession>A0A5M9K9W1</accession>
<dbReference type="Proteomes" id="UP000322873">
    <property type="component" value="Unassembled WGS sequence"/>
</dbReference>
<name>A0A5M9K9W1_MONFR</name>